<accession>A0A7K1LES0</accession>
<dbReference type="EMBL" id="WOGT01000001">
    <property type="protein sequence ID" value="MUN53679.1"/>
    <property type="molecule type" value="Genomic_DNA"/>
</dbReference>
<dbReference type="SMART" id="SM00418">
    <property type="entry name" value="HTH_ARSR"/>
    <property type="match status" value="1"/>
</dbReference>
<evidence type="ECO:0000256" key="3">
    <source>
        <dbReference type="ARBA" id="ARBA00023163"/>
    </source>
</evidence>
<feature type="region of interest" description="Disordered" evidence="4">
    <location>
        <begin position="88"/>
        <end position="231"/>
    </location>
</feature>
<dbReference type="InterPro" id="IPR036390">
    <property type="entry name" value="WH_DNA-bd_sf"/>
</dbReference>
<dbReference type="Pfam" id="PF01022">
    <property type="entry name" value="HTH_5"/>
    <property type="match status" value="1"/>
</dbReference>
<sequence>MSNDVFAVVADPTRRRILTVVKDGPRPVNDVVTELGVSQPTVSKHLKVLREAGLVTMKAQGQRRLYSLNPVPLESVREWADQLVADTADAEETEPAKTEAETAETGDLETGSPEVAASQPSEDEGTDVVRSDDVPASSSGPEPASGTPASQESGPSHRRTRHGVVFAPLAPLSAREQTETEEIEELTSDLAPAVVPGEQASGEASGRDDVAPMPENEERTRSTEWEPLDPEVRRTREYAGAQHVAGETKQAGFLANLFSRKRGR</sequence>
<dbReference type="InterPro" id="IPR011991">
    <property type="entry name" value="ArsR-like_HTH"/>
</dbReference>
<keyword evidence="7" id="KW-1185">Reference proteome</keyword>
<gene>
    <name evidence="6" type="ORF">GMA10_00280</name>
</gene>
<feature type="domain" description="HTH arsR-type" evidence="5">
    <location>
        <begin position="1"/>
        <end position="91"/>
    </location>
</feature>
<protein>
    <submittedName>
        <fullName evidence="6">Metalloregulator ArsR/SmtB family transcription factor</fullName>
    </submittedName>
</protein>
<evidence type="ECO:0000259" key="5">
    <source>
        <dbReference type="PROSITE" id="PS50987"/>
    </source>
</evidence>
<evidence type="ECO:0000256" key="1">
    <source>
        <dbReference type="ARBA" id="ARBA00023015"/>
    </source>
</evidence>
<dbReference type="InterPro" id="IPR036388">
    <property type="entry name" value="WH-like_DNA-bd_sf"/>
</dbReference>
<keyword evidence="1" id="KW-0805">Transcription regulation</keyword>
<dbReference type="PRINTS" id="PR00778">
    <property type="entry name" value="HTHARSR"/>
</dbReference>
<dbReference type="SUPFAM" id="SSF46785">
    <property type="entry name" value="Winged helix' DNA-binding domain"/>
    <property type="match status" value="1"/>
</dbReference>
<comment type="caution">
    <text evidence="6">The sequence shown here is derived from an EMBL/GenBank/DDBJ whole genome shotgun (WGS) entry which is preliminary data.</text>
</comment>
<evidence type="ECO:0000313" key="7">
    <source>
        <dbReference type="Proteomes" id="UP000462152"/>
    </source>
</evidence>
<dbReference type="PANTHER" id="PTHR33154:SF33">
    <property type="entry name" value="TRANSCRIPTIONAL REPRESSOR SDPR"/>
    <property type="match status" value="1"/>
</dbReference>
<dbReference type="Proteomes" id="UP000462152">
    <property type="component" value="Unassembled WGS sequence"/>
</dbReference>
<evidence type="ECO:0000256" key="2">
    <source>
        <dbReference type="ARBA" id="ARBA00023125"/>
    </source>
</evidence>
<dbReference type="PROSITE" id="PS50987">
    <property type="entry name" value="HTH_ARSR_2"/>
    <property type="match status" value="1"/>
</dbReference>
<keyword evidence="3" id="KW-0804">Transcription</keyword>
<evidence type="ECO:0000313" key="6">
    <source>
        <dbReference type="EMBL" id="MUN53679.1"/>
    </source>
</evidence>
<dbReference type="CDD" id="cd00090">
    <property type="entry name" value="HTH_ARSR"/>
    <property type="match status" value="1"/>
</dbReference>
<dbReference type="RefSeq" id="WP_129314712.1">
    <property type="nucleotide sequence ID" value="NZ_NOIQ01000002.1"/>
</dbReference>
<dbReference type="OrthoDB" id="3628603at2"/>
<feature type="compositionally biased region" description="Low complexity" evidence="4">
    <location>
        <begin position="135"/>
        <end position="150"/>
    </location>
</feature>
<dbReference type="AlphaFoldDB" id="A0A7K1LES0"/>
<dbReference type="InterPro" id="IPR051081">
    <property type="entry name" value="HTH_MetalResp_TranReg"/>
</dbReference>
<proteinExistence type="predicted"/>
<dbReference type="GO" id="GO:0003677">
    <property type="term" value="F:DNA binding"/>
    <property type="evidence" value="ECO:0007669"/>
    <property type="project" value="UniProtKB-KW"/>
</dbReference>
<dbReference type="Gene3D" id="1.10.10.10">
    <property type="entry name" value="Winged helix-like DNA-binding domain superfamily/Winged helix DNA-binding domain"/>
    <property type="match status" value="1"/>
</dbReference>
<keyword evidence="2" id="KW-0238">DNA-binding</keyword>
<evidence type="ECO:0000256" key="4">
    <source>
        <dbReference type="SAM" id="MobiDB-lite"/>
    </source>
</evidence>
<dbReference type="GO" id="GO:0003700">
    <property type="term" value="F:DNA-binding transcription factor activity"/>
    <property type="evidence" value="ECO:0007669"/>
    <property type="project" value="InterPro"/>
</dbReference>
<organism evidence="6 7">
    <name type="scientific">Rothia koreensis</name>
    <dbReference type="NCBI Taxonomy" id="592378"/>
    <lineage>
        <taxon>Bacteria</taxon>
        <taxon>Bacillati</taxon>
        <taxon>Actinomycetota</taxon>
        <taxon>Actinomycetes</taxon>
        <taxon>Micrococcales</taxon>
        <taxon>Micrococcaceae</taxon>
        <taxon>Rothia</taxon>
    </lineage>
</organism>
<dbReference type="NCBIfam" id="NF033788">
    <property type="entry name" value="HTH_metalloreg"/>
    <property type="match status" value="1"/>
</dbReference>
<reference evidence="6 7" key="1">
    <citation type="submission" date="2019-12" db="EMBL/GenBank/DDBJ databases">
        <authorList>
            <person name="Li J."/>
            <person name="Shi Y."/>
            <person name="Xu G."/>
            <person name="Xiao D."/>
            <person name="Ran X."/>
        </authorList>
    </citation>
    <scope>NUCLEOTIDE SEQUENCE [LARGE SCALE GENOMIC DNA]</scope>
    <source>
        <strain evidence="6 7">JCM 15915</strain>
    </source>
</reference>
<dbReference type="PANTHER" id="PTHR33154">
    <property type="entry name" value="TRANSCRIPTIONAL REGULATOR, ARSR FAMILY"/>
    <property type="match status" value="1"/>
</dbReference>
<name>A0A7K1LES0_9MICC</name>
<feature type="compositionally biased region" description="Basic and acidic residues" evidence="4">
    <location>
        <begin position="205"/>
        <end position="231"/>
    </location>
</feature>
<dbReference type="InterPro" id="IPR001845">
    <property type="entry name" value="HTH_ArsR_DNA-bd_dom"/>
</dbReference>